<evidence type="ECO:0000259" key="3">
    <source>
        <dbReference type="Pfam" id="PF12770"/>
    </source>
</evidence>
<dbReference type="OrthoDB" id="9146156at2"/>
<dbReference type="EMBL" id="JH651384">
    <property type="protein sequence ID" value="EIJ34410.1"/>
    <property type="molecule type" value="Genomic_DNA"/>
</dbReference>
<dbReference type="Pfam" id="PF13424">
    <property type="entry name" value="TPR_12"/>
    <property type="match status" value="1"/>
</dbReference>
<reference evidence="5" key="1">
    <citation type="journal article" date="2011" name="Stand. Genomic Sci.">
        <title>Genome sequence of the filamentous, gliding Thiothrix nivea neotype strain (JP2(T)).</title>
        <authorList>
            <person name="Lapidus A."/>
            <person name="Nolan M."/>
            <person name="Lucas S."/>
            <person name="Glavina Del Rio T."/>
            <person name="Tice H."/>
            <person name="Cheng J.F."/>
            <person name="Tapia R."/>
            <person name="Han C."/>
            <person name="Goodwin L."/>
            <person name="Pitluck S."/>
            <person name="Liolios K."/>
            <person name="Pagani I."/>
            <person name="Ivanova N."/>
            <person name="Huntemann M."/>
            <person name="Mavromatis K."/>
            <person name="Mikhailova N."/>
            <person name="Pati A."/>
            <person name="Chen A."/>
            <person name="Palaniappan K."/>
            <person name="Land M."/>
            <person name="Brambilla E.M."/>
            <person name="Rohde M."/>
            <person name="Abt B."/>
            <person name="Verbarg S."/>
            <person name="Goker M."/>
            <person name="Bristow J."/>
            <person name="Eisen J.A."/>
            <person name="Markowitz V."/>
            <person name="Hugenholtz P."/>
            <person name="Kyrpides N.C."/>
            <person name="Klenk H.P."/>
            <person name="Woyke T."/>
        </authorList>
    </citation>
    <scope>NUCLEOTIDE SEQUENCE [LARGE SCALE GENOMIC DNA]</scope>
    <source>
        <strain evidence="5">ATCC 35100 / DSM 5205 / JP2</strain>
    </source>
</reference>
<keyword evidence="5" id="KW-1185">Reference proteome</keyword>
<dbReference type="InterPro" id="IPR019734">
    <property type="entry name" value="TPR_rpt"/>
</dbReference>
<feature type="repeat" description="TPR" evidence="1">
    <location>
        <begin position="123"/>
        <end position="156"/>
    </location>
</feature>
<protein>
    <recommendedName>
        <fullName evidence="3">CHAT domain-containing protein</fullName>
    </recommendedName>
</protein>
<evidence type="ECO:0000256" key="2">
    <source>
        <dbReference type="SAM" id="SignalP"/>
    </source>
</evidence>
<keyword evidence="1" id="KW-0802">TPR repeat</keyword>
<name>A0A656HG95_THINJ</name>
<feature type="domain" description="CHAT" evidence="3">
    <location>
        <begin position="509"/>
        <end position="790"/>
    </location>
</feature>
<dbReference type="AlphaFoldDB" id="A0A656HG95"/>
<evidence type="ECO:0000313" key="4">
    <source>
        <dbReference type="EMBL" id="EIJ34410.1"/>
    </source>
</evidence>
<dbReference type="InterPro" id="IPR024983">
    <property type="entry name" value="CHAT_dom"/>
</dbReference>
<dbReference type="SUPFAM" id="SSF48452">
    <property type="entry name" value="TPR-like"/>
    <property type="match status" value="2"/>
</dbReference>
<dbReference type="Gene3D" id="1.25.40.10">
    <property type="entry name" value="Tetratricopeptide repeat domain"/>
    <property type="match status" value="2"/>
</dbReference>
<dbReference type="PANTHER" id="PTHR10098:SF108">
    <property type="entry name" value="TETRATRICOPEPTIDE REPEAT PROTEIN 28"/>
    <property type="match status" value="1"/>
</dbReference>
<dbReference type="RefSeq" id="WP_002708341.1">
    <property type="nucleotide sequence ID" value="NZ_JH651384.1"/>
</dbReference>
<dbReference type="InterPro" id="IPR011990">
    <property type="entry name" value="TPR-like_helical_dom_sf"/>
</dbReference>
<dbReference type="PROSITE" id="PS50005">
    <property type="entry name" value="TPR"/>
    <property type="match status" value="1"/>
</dbReference>
<proteinExistence type="predicted"/>
<organism evidence="4 5">
    <name type="scientific">Thiothrix nivea (strain ATCC 35100 / DSM 5205 / JP2)</name>
    <dbReference type="NCBI Taxonomy" id="870187"/>
    <lineage>
        <taxon>Bacteria</taxon>
        <taxon>Pseudomonadati</taxon>
        <taxon>Pseudomonadota</taxon>
        <taxon>Gammaproteobacteria</taxon>
        <taxon>Thiotrichales</taxon>
        <taxon>Thiotrichaceae</taxon>
        <taxon>Thiothrix</taxon>
    </lineage>
</organism>
<dbReference type="SMART" id="SM00028">
    <property type="entry name" value="TPR"/>
    <property type="match status" value="4"/>
</dbReference>
<dbReference type="PANTHER" id="PTHR10098">
    <property type="entry name" value="RAPSYN-RELATED"/>
    <property type="match status" value="1"/>
</dbReference>
<gene>
    <name evidence="4" type="ORF">Thini_1829</name>
</gene>
<dbReference type="Pfam" id="PF12770">
    <property type="entry name" value="CHAT"/>
    <property type="match status" value="1"/>
</dbReference>
<feature type="chain" id="PRO_5024860775" description="CHAT domain-containing protein" evidence="2">
    <location>
        <begin position="26"/>
        <end position="792"/>
    </location>
</feature>
<feature type="signal peptide" evidence="2">
    <location>
        <begin position="1"/>
        <end position="25"/>
    </location>
</feature>
<sequence precursor="true">MRGYLSPIMISGLCLYLAAPHSAHADVDCQTTPAATTATPHTDGYAASLSAWGSYYSQCEFNYAKAESAFKQSIENSPTDDAKAFAIINLAKFYMDWSQHPDQAEMRLKDAADMLPDRHPRYFEPLTHLGDFYYQSGELDKAIGKYQQALQHVSTAQHPDQYRALILNNLANAYFQQRDYAQHEKLLQESAALIQQTYTTNSTEYATNRYNLARNDQAQQQYAKAKRLYAASLSYYQELPPSPLQQKALARIKTQLASIALREDNYSEAAKLLAQAAPTYHQQTPANVATGTLLASQEDLDDLRHFARLQLQLHAQAPADKQPQGLEEAFWAIQQLHGLQRMQSLQQAALRLSASGDPTQSTQLRQLWQWRQTQTQLEQQYAALIVANPAQATRIGQTLTEIRQNIAEQDQALLASFPAYRQLANPAPLTLESLQPLLRDGEAFMAWVIDQNPDTQDSTTYLFVARADKPAKLHRLAAHFPAQAITELLKPMRRVSNANPKPEPFDLTLAHQLYRELFAAADLEGIRHIIAVTDDELLRLPLHLLVKTAPRPPQDYRDTDWLMDTYTFAYLPSIAALANLRGQLPALPKPDQRRPFLGMGAPGNNLPGAAEELAYQCQRLQGDPAFVFTGSEARETRLKQLDQSGELRQFRTISFASHANIPNGVNVQEASLVLGASATDDGQLTASEIASLRLNADWVLLSACSTARLTGLEDGLSSLVKAFFSAGTRSVLAANWDIDSAQTRRLMEALFDHLPTQHRAQALQAAMRSMLQGETHSHPFYWAGFSLYGEGN</sequence>
<evidence type="ECO:0000313" key="5">
    <source>
        <dbReference type="Proteomes" id="UP000005317"/>
    </source>
</evidence>
<accession>A0A656HG95</accession>
<evidence type="ECO:0000256" key="1">
    <source>
        <dbReference type="PROSITE-ProRule" id="PRU00339"/>
    </source>
</evidence>
<keyword evidence="2" id="KW-0732">Signal</keyword>
<dbReference type="Proteomes" id="UP000005317">
    <property type="component" value="Unassembled WGS sequence"/>
</dbReference>